<dbReference type="InterPro" id="IPR001258">
    <property type="entry name" value="NHL_repeat"/>
</dbReference>
<dbReference type="Gene3D" id="2.120.10.30">
    <property type="entry name" value="TolB, C-terminal domain"/>
    <property type="match status" value="1"/>
</dbReference>
<name>A0A2W0C963_9BACL</name>
<feature type="signal peptide" evidence="4">
    <location>
        <begin position="1"/>
        <end position="27"/>
    </location>
</feature>
<evidence type="ECO:0000313" key="5">
    <source>
        <dbReference type="EMBL" id="PYY28627.1"/>
    </source>
</evidence>
<comment type="caution">
    <text evidence="5">The sequence shown here is derived from an EMBL/GenBank/DDBJ whole genome shotgun (WGS) entry which is preliminary data.</text>
</comment>
<evidence type="ECO:0000256" key="4">
    <source>
        <dbReference type="SAM" id="SignalP"/>
    </source>
</evidence>
<reference evidence="5 6" key="1">
    <citation type="submission" date="2018-01" db="EMBL/GenBank/DDBJ databases">
        <title>Genome sequence of the PGP bacterium Paenibacillus illinoisensis E3.</title>
        <authorList>
            <person name="Rolli E."/>
            <person name="Marasco R."/>
            <person name="Bessem C."/>
            <person name="Michoud G."/>
            <person name="Gaiarsa S."/>
            <person name="Borin S."/>
            <person name="Daffonchio D."/>
        </authorList>
    </citation>
    <scope>NUCLEOTIDE SEQUENCE [LARGE SCALE GENOMIC DNA]</scope>
    <source>
        <strain evidence="5 6">E3</strain>
    </source>
</reference>
<proteinExistence type="predicted"/>
<dbReference type="InterPro" id="IPR011990">
    <property type="entry name" value="TPR-like_helical_dom_sf"/>
</dbReference>
<dbReference type="PANTHER" id="PTHR24104">
    <property type="entry name" value="E3 UBIQUITIN-PROTEIN LIGASE NHLRC1-RELATED"/>
    <property type="match status" value="1"/>
</dbReference>
<feature type="repeat" description="NHL" evidence="2">
    <location>
        <begin position="107"/>
        <end position="145"/>
    </location>
</feature>
<protein>
    <submittedName>
        <fullName evidence="5">NHL repeat containing protein</fullName>
    </submittedName>
</protein>
<dbReference type="CDD" id="cd05819">
    <property type="entry name" value="NHL"/>
    <property type="match status" value="1"/>
</dbReference>
<dbReference type="GO" id="GO:0008270">
    <property type="term" value="F:zinc ion binding"/>
    <property type="evidence" value="ECO:0007669"/>
    <property type="project" value="UniProtKB-KW"/>
</dbReference>
<keyword evidence="3" id="KW-0812">Transmembrane</keyword>
<evidence type="ECO:0000313" key="6">
    <source>
        <dbReference type="Proteomes" id="UP000247459"/>
    </source>
</evidence>
<keyword evidence="4" id="KW-0732">Signal</keyword>
<sequence>MARTVKRWLVLLAAVSLLLANAVPAAASSAPYESYNYNSWREAVPSPDAYLPKRTISGSELGIGEFKDPSDVNVSSSGQIYILDSGNSRIVILDEEYKLLRVMDGFTREGSKETFNAPGGLFVDEEERIYVADTGNSRVVILDAKGQLNRIINAPESDVLATDFQFQPLKLTVDHVGRVYVVAQGVYEGIMQFDETGKFIGYVGTNKVERDYGEYIWRMFSTKAQRAQMVLFVPTEFSSADIDHKGFVYATNIDPGSSEPIKRLNPSGEDVLKRFGYFDVKGDIRFRNNTGPSKLIDVKVLGNGMYSVLDATQNRVFTYDDEGHLLYIYGGKGNQVGTLKTPVAIEQSGDHQLVLDRGKNNLVVYEPTRFGTHVNEAVALHYQGEDTEAVHIWQEVLKLNANYDIAYIGIGKSLLMEKKNKEALGYFELGMDRKSYSVAFKRYRREMMKEHFGTFLTAGIALIFILILARVAVKWRRRRQIDREAGLH</sequence>
<dbReference type="Proteomes" id="UP000247459">
    <property type="component" value="Unassembled WGS sequence"/>
</dbReference>
<dbReference type="SUPFAM" id="SSF101898">
    <property type="entry name" value="NHL repeat"/>
    <property type="match status" value="1"/>
</dbReference>
<keyword evidence="3" id="KW-0472">Membrane</keyword>
<gene>
    <name evidence="5" type="ORF">PIL02S_03833</name>
</gene>
<feature type="chain" id="PRO_5016147216" evidence="4">
    <location>
        <begin position="28"/>
        <end position="488"/>
    </location>
</feature>
<dbReference type="Gene3D" id="1.25.40.10">
    <property type="entry name" value="Tetratricopeptide repeat domain"/>
    <property type="match status" value="1"/>
</dbReference>
<feature type="repeat" description="NHL" evidence="2">
    <location>
        <begin position="64"/>
        <end position="96"/>
    </location>
</feature>
<feature type="transmembrane region" description="Helical" evidence="3">
    <location>
        <begin position="452"/>
        <end position="473"/>
    </location>
</feature>
<keyword evidence="1" id="KW-0677">Repeat</keyword>
<evidence type="ECO:0000256" key="2">
    <source>
        <dbReference type="PROSITE-ProRule" id="PRU00504"/>
    </source>
</evidence>
<dbReference type="EMBL" id="PRLG01000020">
    <property type="protein sequence ID" value="PYY28627.1"/>
    <property type="molecule type" value="Genomic_DNA"/>
</dbReference>
<evidence type="ECO:0000256" key="3">
    <source>
        <dbReference type="SAM" id="Phobius"/>
    </source>
</evidence>
<dbReference type="InterPro" id="IPR011042">
    <property type="entry name" value="6-blade_b-propeller_TolB-like"/>
</dbReference>
<dbReference type="SUPFAM" id="SSF48452">
    <property type="entry name" value="TPR-like"/>
    <property type="match status" value="1"/>
</dbReference>
<dbReference type="RefSeq" id="WP_110821153.1">
    <property type="nucleotide sequence ID" value="NZ_PRLG01000020.1"/>
</dbReference>
<accession>A0A2W0C963</accession>
<dbReference type="PANTHER" id="PTHR24104:SF25">
    <property type="entry name" value="PROTEIN LIN-41"/>
    <property type="match status" value="1"/>
</dbReference>
<dbReference type="AlphaFoldDB" id="A0A2W0C963"/>
<dbReference type="PROSITE" id="PS51125">
    <property type="entry name" value="NHL"/>
    <property type="match status" value="2"/>
</dbReference>
<evidence type="ECO:0000256" key="1">
    <source>
        <dbReference type="ARBA" id="ARBA00022737"/>
    </source>
</evidence>
<dbReference type="OrthoDB" id="9799230at2"/>
<organism evidence="5 6">
    <name type="scientific">Paenibacillus illinoisensis</name>
    <dbReference type="NCBI Taxonomy" id="59845"/>
    <lineage>
        <taxon>Bacteria</taxon>
        <taxon>Bacillati</taxon>
        <taxon>Bacillota</taxon>
        <taxon>Bacilli</taxon>
        <taxon>Bacillales</taxon>
        <taxon>Paenibacillaceae</taxon>
        <taxon>Paenibacillus</taxon>
    </lineage>
</organism>
<dbReference type="Pfam" id="PF01436">
    <property type="entry name" value="NHL"/>
    <property type="match status" value="2"/>
</dbReference>
<dbReference type="InterPro" id="IPR050952">
    <property type="entry name" value="TRIM-NHL_E3_ligases"/>
</dbReference>
<keyword evidence="3" id="KW-1133">Transmembrane helix</keyword>